<dbReference type="EMBL" id="JAIWYP010000007">
    <property type="protein sequence ID" value="KAH3796395.1"/>
    <property type="molecule type" value="Genomic_DNA"/>
</dbReference>
<sequence>MEPTSVGTIVHQGISVRASLCYTDTIHHEFRNRKLCICIIEIHRRRPGAILCNRR</sequence>
<evidence type="ECO:0000313" key="2">
    <source>
        <dbReference type="Proteomes" id="UP000828390"/>
    </source>
</evidence>
<dbReference type="Proteomes" id="UP000828390">
    <property type="component" value="Unassembled WGS sequence"/>
</dbReference>
<reference evidence="1" key="2">
    <citation type="submission" date="2020-11" db="EMBL/GenBank/DDBJ databases">
        <authorList>
            <person name="McCartney M.A."/>
            <person name="Auch B."/>
            <person name="Kono T."/>
            <person name="Mallez S."/>
            <person name="Becker A."/>
            <person name="Gohl D.M."/>
            <person name="Silverstein K.A.T."/>
            <person name="Koren S."/>
            <person name="Bechman K.B."/>
            <person name="Herman A."/>
            <person name="Abrahante J.E."/>
            <person name="Garbe J."/>
        </authorList>
    </citation>
    <scope>NUCLEOTIDE SEQUENCE</scope>
    <source>
        <strain evidence="1">Duluth1</strain>
        <tissue evidence="1">Whole animal</tissue>
    </source>
</reference>
<gene>
    <name evidence="1" type="ORF">DPMN_149963</name>
</gene>
<dbReference type="AlphaFoldDB" id="A0A9D4FH11"/>
<name>A0A9D4FH11_DREPO</name>
<organism evidence="1 2">
    <name type="scientific">Dreissena polymorpha</name>
    <name type="common">Zebra mussel</name>
    <name type="synonym">Mytilus polymorpha</name>
    <dbReference type="NCBI Taxonomy" id="45954"/>
    <lineage>
        <taxon>Eukaryota</taxon>
        <taxon>Metazoa</taxon>
        <taxon>Spiralia</taxon>
        <taxon>Lophotrochozoa</taxon>
        <taxon>Mollusca</taxon>
        <taxon>Bivalvia</taxon>
        <taxon>Autobranchia</taxon>
        <taxon>Heteroconchia</taxon>
        <taxon>Euheterodonta</taxon>
        <taxon>Imparidentia</taxon>
        <taxon>Neoheterodontei</taxon>
        <taxon>Myida</taxon>
        <taxon>Dreissenoidea</taxon>
        <taxon>Dreissenidae</taxon>
        <taxon>Dreissena</taxon>
    </lineage>
</organism>
<protein>
    <submittedName>
        <fullName evidence="1">Uncharacterized protein</fullName>
    </submittedName>
</protein>
<accession>A0A9D4FH11</accession>
<keyword evidence="2" id="KW-1185">Reference proteome</keyword>
<reference evidence="1" key="1">
    <citation type="journal article" date="2019" name="bioRxiv">
        <title>The Genome of the Zebra Mussel, Dreissena polymorpha: A Resource for Invasive Species Research.</title>
        <authorList>
            <person name="McCartney M.A."/>
            <person name="Auch B."/>
            <person name="Kono T."/>
            <person name="Mallez S."/>
            <person name="Zhang Y."/>
            <person name="Obille A."/>
            <person name="Becker A."/>
            <person name="Abrahante J.E."/>
            <person name="Garbe J."/>
            <person name="Badalamenti J.P."/>
            <person name="Herman A."/>
            <person name="Mangelson H."/>
            <person name="Liachko I."/>
            <person name="Sullivan S."/>
            <person name="Sone E.D."/>
            <person name="Koren S."/>
            <person name="Silverstein K.A.T."/>
            <person name="Beckman K.B."/>
            <person name="Gohl D.M."/>
        </authorList>
    </citation>
    <scope>NUCLEOTIDE SEQUENCE</scope>
    <source>
        <strain evidence="1">Duluth1</strain>
        <tissue evidence="1">Whole animal</tissue>
    </source>
</reference>
<comment type="caution">
    <text evidence="1">The sequence shown here is derived from an EMBL/GenBank/DDBJ whole genome shotgun (WGS) entry which is preliminary data.</text>
</comment>
<proteinExistence type="predicted"/>
<evidence type="ECO:0000313" key="1">
    <source>
        <dbReference type="EMBL" id="KAH3796395.1"/>
    </source>
</evidence>